<reference evidence="1" key="1">
    <citation type="submission" date="2021-02" db="EMBL/GenBank/DDBJ databases">
        <authorList>
            <consortium name="DOE Joint Genome Institute"/>
            <person name="Ahrendt S."/>
            <person name="Looney B.P."/>
            <person name="Miyauchi S."/>
            <person name="Morin E."/>
            <person name="Drula E."/>
            <person name="Courty P.E."/>
            <person name="Chicoki N."/>
            <person name="Fauchery L."/>
            <person name="Kohler A."/>
            <person name="Kuo A."/>
            <person name="Labutti K."/>
            <person name="Pangilinan J."/>
            <person name="Lipzen A."/>
            <person name="Riley R."/>
            <person name="Andreopoulos W."/>
            <person name="He G."/>
            <person name="Johnson J."/>
            <person name="Barry K.W."/>
            <person name="Grigoriev I.V."/>
            <person name="Nagy L."/>
            <person name="Hibbett D."/>
            <person name="Henrissat B."/>
            <person name="Matheny P.B."/>
            <person name="Labbe J."/>
            <person name="Martin F."/>
        </authorList>
    </citation>
    <scope>NUCLEOTIDE SEQUENCE</scope>
    <source>
        <strain evidence="1">FP105234-sp</strain>
    </source>
</reference>
<dbReference type="EMBL" id="MU276023">
    <property type="protein sequence ID" value="KAI0043312.1"/>
    <property type="molecule type" value="Genomic_DNA"/>
</dbReference>
<protein>
    <submittedName>
        <fullName evidence="1">Uncharacterized protein</fullName>
    </submittedName>
</protein>
<accession>A0ACB8RH21</accession>
<organism evidence="1 2">
    <name type="scientific">Auriscalpium vulgare</name>
    <dbReference type="NCBI Taxonomy" id="40419"/>
    <lineage>
        <taxon>Eukaryota</taxon>
        <taxon>Fungi</taxon>
        <taxon>Dikarya</taxon>
        <taxon>Basidiomycota</taxon>
        <taxon>Agaricomycotina</taxon>
        <taxon>Agaricomycetes</taxon>
        <taxon>Russulales</taxon>
        <taxon>Auriscalpiaceae</taxon>
        <taxon>Auriscalpium</taxon>
    </lineage>
</organism>
<name>A0ACB8RH21_9AGAM</name>
<reference evidence="1" key="2">
    <citation type="journal article" date="2022" name="New Phytol.">
        <title>Evolutionary transition to the ectomycorrhizal habit in the genomes of a hyperdiverse lineage of mushroom-forming fungi.</title>
        <authorList>
            <person name="Looney B."/>
            <person name="Miyauchi S."/>
            <person name="Morin E."/>
            <person name="Drula E."/>
            <person name="Courty P.E."/>
            <person name="Kohler A."/>
            <person name="Kuo A."/>
            <person name="LaButti K."/>
            <person name="Pangilinan J."/>
            <person name="Lipzen A."/>
            <person name="Riley R."/>
            <person name="Andreopoulos W."/>
            <person name="He G."/>
            <person name="Johnson J."/>
            <person name="Nolan M."/>
            <person name="Tritt A."/>
            <person name="Barry K.W."/>
            <person name="Grigoriev I.V."/>
            <person name="Nagy L.G."/>
            <person name="Hibbett D."/>
            <person name="Henrissat B."/>
            <person name="Matheny P.B."/>
            <person name="Labbe J."/>
            <person name="Martin F.M."/>
        </authorList>
    </citation>
    <scope>NUCLEOTIDE SEQUENCE</scope>
    <source>
        <strain evidence="1">FP105234-sp</strain>
    </source>
</reference>
<proteinExistence type="predicted"/>
<gene>
    <name evidence="1" type="ORF">FA95DRAFT_409471</name>
</gene>
<comment type="caution">
    <text evidence="1">The sequence shown here is derived from an EMBL/GenBank/DDBJ whole genome shotgun (WGS) entry which is preliminary data.</text>
</comment>
<keyword evidence="2" id="KW-1185">Reference proteome</keyword>
<evidence type="ECO:0000313" key="2">
    <source>
        <dbReference type="Proteomes" id="UP000814033"/>
    </source>
</evidence>
<sequence length="243" mass="27090">MDTAHVSSDSSHTEPDSQGVYSASRAREAHSPAAPESPPPRPQHLSPRRRSRRHSTAALPGSPSSSRKAGKRPRHSEPAHRADAENADAPSSSRLKTVNAQYEINPAANRGRAFQYDEVVRGKQHRHALGATSCDDCRDYYAAVGPLPPRLHAPAWRTPPSSPVHSRDRGHPEHGIRQHQKEISRHRAQWPRPPTPPGYWDIGFPDTQEATAINAQAAKMHEQKFAQIAREAEREGGRYRRRE</sequence>
<dbReference type="Proteomes" id="UP000814033">
    <property type="component" value="Unassembled WGS sequence"/>
</dbReference>
<evidence type="ECO:0000313" key="1">
    <source>
        <dbReference type="EMBL" id="KAI0043312.1"/>
    </source>
</evidence>